<evidence type="ECO:0000256" key="2">
    <source>
        <dbReference type="ARBA" id="ARBA00023157"/>
    </source>
</evidence>
<evidence type="ECO:0000313" key="6">
    <source>
        <dbReference type="EMBL" id="EEU04144.1"/>
    </source>
</evidence>
<evidence type="ECO:0000256" key="1">
    <source>
        <dbReference type="ARBA" id="ARBA00022729"/>
    </source>
</evidence>
<dbReference type="CDD" id="cd00102">
    <property type="entry name" value="IPT"/>
    <property type="match status" value="1"/>
</dbReference>
<reference evidence="6 7" key="1">
    <citation type="journal article" date="2005" name="Nature">
        <title>The genome of the social amoeba Dictyostelium discoideum.</title>
        <authorList>
            <consortium name="The Dictyostelium discoideum Sequencing Consortium"/>
            <person name="Eichinger L."/>
            <person name="Pachebat J.A."/>
            <person name="Glockner G."/>
            <person name="Rajandream M.A."/>
            <person name="Sucgang R."/>
            <person name="Berriman M."/>
            <person name="Song J."/>
            <person name="Olsen R."/>
            <person name="Szafranski K."/>
            <person name="Xu Q."/>
            <person name="Tunggal B."/>
            <person name="Kummerfeld S."/>
            <person name="Madera M."/>
            <person name="Konfortov B.A."/>
            <person name="Rivero F."/>
            <person name="Bankier A.T."/>
            <person name="Lehmann R."/>
            <person name="Hamlin N."/>
            <person name="Davies R."/>
            <person name="Gaudet P."/>
            <person name="Fey P."/>
            <person name="Pilcher K."/>
            <person name="Chen G."/>
            <person name="Saunders D."/>
            <person name="Sodergren E."/>
            <person name="Davis P."/>
            <person name="Kerhornou A."/>
            <person name="Nie X."/>
            <person name="Hall N."/>
            <person name="Anjard C."/>
            <person name="Hemphill L."/>
            <person name="Bason N."/>
            <person name="Farbrother P."/>
            <person name="Desany B."/>
            <person name="Just E."/>
            <person name="Morio T."/>
            <person name="Rost R."/>
            <person name="Churcher C."/>
            <person name="Cooper J."/>
            <person name="Haydock S."/>
            <person name="van Driessche N."/>
            <person name="Cronin A."/>
            <person name="Goodhead I."/>
            <person name="Muzny D."/>
            <person name="Mourier T."/>
            <person name="Pain A."/>
            <person name="Lu M."/>
            <person name="Harper D."/>
            <person name="Lindsay R."/>
            <person name="Hauser H."/>
            <person name="James K."/>
            <person name="Quiles M."/>
            <person name="Madan Babu M."/>
            <person name="Saito T."/>
            <person name="Buchrieser C."/>
            <person name="Wardroper A."/>
            <person name="Felder M."/>
            <person name="Thangavelu M."/>
            <person name="Johnson D."/>
            <person name="Knights A."/>
            <person name="Loulseged H."/>
            <person name="Mungall K."/>
            <person name="Oliver K."/>
            <person name="Price C."/>
            <person name="Quail M.A."/>
            <person name="Urushihara H."/>
            <person name="Hernandez J."/>
            <person name="Rabbinowitsch E."/>
            <person name="Steffen D."/>
            <person name="Sanders M."/>
            <person name="Ma J."/>
            <person name="Kohara Y."/>
            <person name="Sharp S."/>
            <person name="Simmonds M."/>
            <person name="Spiegler S."/>
            <person name="Tivey A."/>
            <person name="Sugano S."/>
            <person name="White B."/>
            <person name="Walker D."/>
            <person name="Woodward J."/>
            <person name="Winckler T."/>
            <person name="Tanaka Y."/>
            <person name="Shaulsky G."/>
            <person name="Schleicher M."/>
            <person name="Weinstock G."/>
            <person name="Rosenthal A."/>
            <person name="Cox E.C."/>
            <person name="Chisholm R.L."/>
            <person name="Gibbs R."/>
            <person name="Loomis W.F."/>
            <person name="Platzer M."/>
            <person name="Kay R.R."/>
            <person name="Williams J."/>
            <person name="Dear P.H."/>
            <person name="Noegel A.A."/>
            <person name="Barrell B."/>
            <person name="Kuspa A."/>
        </authorList>
    </citation>
    <scope>NUCLEOTIDE SEQUENCE [LARGE SCALE GENOMIC DNA]</scope>
    <source>
        <strain evidence="6 7">AX4</strain>
    </source>
</reference>
<evidence type="ECO:0000313" key="7">
    <source>
        <dbReference type="Proteomes" id="UP000002195"/>
    </source>
</evidence>
<feature type="transmembrane region" description="Helical" evidence="4">
    <location>
        <begin position="3049"/>
        <end position="3077"/>
    </location>
</feature>
<dbReference type="Gene3D" id="2.70.130.10">
    <property type="entry name" value="Mannose-6-phosphate receptor binding domain"/>
    <property type="match status" value="4"/>
</dbReference>
<dbReference type="KEGG" id="ddi:DDB_G0295757"/>
<dbReference type="InParanoid" id="C7FZX2"/>
<protein>
    <submittedName>
        <fullName evidence="6">IPT/TIG domain-containing protein</fullName>
    </submittedName>
</protein>
<keyword evidence="7" id="KW-1185">Reference proteome</keyword>
<dbReference type="PaxDb" id="44689-DDB0252707"/>
<dbReference type="PANTHER" id="PTHR23361">
    <property type="entry name" value="MUCIN"/>
    <property type="match status" value="1"/>
</dbReference>
<keyword evidence="4" id="KW-1133">Transmembrane helix</keyword>
<keyword evidence="4" id="KW-0472">Membrane</keyword>
<dbReference type="InterPro" id="IPR009011">
    <property type="entry name" value="Man6P_isomerase_rcpt-bd_dom_sf"/>
</dbReference>
<dbReference type="eggNOG" id="KOG4297">
    <property type="taxonomic scope" value="Eukaryota"/>
</dbReference>
<dbReference type="CDD" id="cd00603">
    <property type="entry name" value="IPT_PCSR"/>
    <property type="match status" value="5"/>
</dbReference>
<keyword evidence="4" id="KW-0812">Transmembrane</keyword>
<sequence>MVKYKIIISFLFFILYCNCFTFGSYTFDTKNWSTNGTLSSCVFYDFVNNDYYDLRAIVHNDHQGPYKASFPAELPGGIQTPYTMYFNPCFNDNVCPGGLSVGCMSYVQNSQKILNSVGSLSEPHSITLNSEGISIEYQSALLPSTTCASNGNRRTLVLFITCIPTETFKIIGTYNRRVLCEHTIYISSKLVCKDRGILFNQGLFYDLTPMKLLASTSHQITNSDQTQDILFNLFGNVNRCGTFGTSTLSYQSCILTVANKVIDYKLDSRYATSPKSVMVGSLSQPRTITFTNDVITIIYSSTTGFTECSSNGNKYSSKYILICDPFTEYYVDKFTLESQCIYQIKVYTKYACPTLRLFKQTQYYDLSPLMLDSTRNYTTSHITDGYEYNIVFNIGNKAQMCSDAFNDYYFACQYDPRYKSFNPLAKASLGQRVTFDLNQVKFEYTSPMSGCLRTFIIVLTCDENQHYQLVSTLESPACVYTVTIETKYVCESTIYYNRFDYTYYDITPIKTEKDSPNKIDIVVGGYPYRLFYGIGNTVDYCGEQVGSVPGVDYQACQYLSGLVIQVGSLKNTSMILNKDGISIYHTSPFDLTKVCQNTRYQRVNILNMVCDPTATNVVVSATETANNWACEYTIEIKTKYACSINYAPVLPVVGNPCLYSCTPPGALNPKAIVSVLLNLGVCFSEINKYGTGAQSLLNIFKDTWVSNHNGYDDWMGGQLYSLLLTGKPQSTISPYVISITHDNLCTYGADGLSKAKNSINDFLTITNDLLEISNRAVSLTVTKYTYSDGAITLSTHKLLSTSTGGLAIIKYKNLLCYYSIVPNLQTLIIGSYLLSCPYYSLPTITVHSLTPSIGKVGDTITINGQNLDTDIYDVYFNIIDDNSKIKATITSRTVNFVKVIVPNGFGNALVYTQNILNPTTSDKLSFSYPSPTIVKVISQPFSTGIINRFFVIGQNHRSLITNIVINPYIDNIEKEAIYCEIEKYCPSSSKIPSISGSAVGHPCIDSTVYSENSQFFDYSKYDVFVCIKSSLGVGSGIIKFPSQTFTFAYSYKAPLLYFVPPGIRIPTDGGSFQLDGKNFPPTQEIIDLGLNTPVIIWNNDNFVTFKGTNLANTNINWKSSKSILCVAPPGFGGPFIVTVTVGKQVSKTIYPSDLDENPTNYNLYYYPPAVVDISEVSTDGGEVIIKGTNFIPASLKDQINNQPIIGSPHSVEFNNVLSSSWTWIDSTHVKAIVQKGIGTISTIVNVGGQRSDLNPIPVNFYKRPELDNKKYENFANSDILITGSNFIPVGVSAGSSSSVKIGGIPCNSVTWVDSKSVICNVPIGTGDNLNIQVTVGGQQTELNDYFSYLGQCDFLCSDLSNLELAKVIGENKKDLKSTLLLTGVCLEQIEQYNFTDINDEIESSWIENSIIDDWTSGKFYNYFKSSESYSTVKTLAKYITPKNPCIYENKRVKNSLDYLFEINSDIFHLIELSISSKISYPDSPYETYFYESSSNPEYGLSIITFDSAICSFTESTIQDYQSGKVLQSCSIIPIINQVINPTTTLQAPYQYSLTIIGRLFDSSTRIFLSGYECPIIGNIATNQNDYIQTLSCSVPPEIESYSASQITFYNDYSENNIYNFLFYFKKSFFFKYPISTVTQIQYPSSGPIQMNSEIKVIGFNFFPYGITNPSIQVFIDDLELTDTIFGLTSINGVDSFSFIASGLGSLNLPMFINDDINLEFSFERPIINSILPTNGDYNTKVTINGNNFRKGQSVKIGDILVNDIEFISNQEIIASAPFGFISGLVVVYSDDQFSLEEISFSYTSPIIDQVILSNYESKLNTTGTNYFTVIGRGLGTYIAEQVDIIINQEFYASCEFDFCESLEIIEDIDIKDQGICQYLKYNKYQYINENFDILNCILTDSIGKDKSISIKISEFQNQTFTYSYYEPWIEKLTQNSSSANTDGGEVIVINGYNFLPFENLSPYYENNETIAQWLNQSEILIGESYLCQSINWTNSYELNCTIPPGIGVNHTIIVKVGLQSSNHTDYLYSYDSPNLDTINNSTGNETHYYSSTDGNNEIIITGYNFIPKELSDHYNQNENKTINSILLGKQYCNETIWINSTTVKCKPIAGIGSNYKIIIKVGNQDSNETVYFSYEKPILDLKNYTGSTNGNTEITITGINFIPKELADNNNFNQSENYIMIGDNKCNETIWINSTTVKCKPISGTGINHRVIITVGNQNSNETVYFSYDKPILDIKNYSSPTDGNTEITITGENFIPKELAENNNFNQSENYIMIGNNECNETIWINSTTVKCKPLAGIGSNYKIFIKVGNQDSNETVYFSYEMPILDLKNYTGSTNGNTEITITGINFIPKELADNNNFNQSENYIMIGDNKCNETTWINSTTVKCKPISGTGINHKVIITVGNQNSNETVYFSYDKPILDIKNYSSPTDGNTEITITGENFIENYNQEKHNENDNFVRIGENKCNETKWINSTTIKCKIIQGIGLDYKIVVTVANQQSNENVFFSYEKPMIDSKTLLASTSGSETIKITGTNFIPSTLVEHYNKEENKDNSINSVTINNEFCNDITWISSTELTCKPLAGVGTNHTIFILVGTQKSNEENSFSYKPPNIEEFKYYTAPTHSNKIITITGENFIPIELLSKDNSNSSVLIDNIKCEEIKWIDSTKVSCQVPVGQGKDLSIKVKIENQETEENQQFSYDKPFIQSINPNKGRCNQEVLITIQGDSFGKSDQLIKIGNNECQDIQFYPNHTFTCKVPIVENSIESIVLLNVGNQDSNDNITYKYYGPPEIKSIGLPSYLSFKGDDLITIIGNNFIEYDDGSDEIVKFNNEPTTIIENTETYIKIKTLSGDEFNVPIAVELNGQISNTDTSFVYSNPIIESVTPSSSSSKSNTNIIIKGHNLGYLTNTPKITIGSSNCLNIKTISPNEIHCIVMKSSAGTKQLTLTYESYQPTYSQFTHKNDDDSDSHDDDDDDHKNNNGPKNTILSILGGIIGAAASAAVSGFITSIFGGATSVATAAATATAAGTAVAAATTASTATAIAGAITEGVAVAFTGVSVIAATAGGVVITSIVTATAILISGGSTQSPTPTIAPTISPTPTPTDNYWVRCMVDYSRLTLQVDNLYGQDIVCIDGNGISSIFNESFSCKPDLINDGMICAQQHQDGTNSTTTFGNSTLICHIDSTKSCEISPPFIIPSDPIEDDEYSNILECQYNLIENSLSTHSNNSPLRCYNNETENYFIMNTTLSCSKDESLSQDKDTISCLADTDDTQIFFYKNSITCITDYPYYRCTMKSQPSQDDNIIPKPTLPPIPSIDDDSTCIYDSANSYSIDLQLTTGTNAKCPKNEKELRYDLSTSLTCTDYITLKNSTYSISYSNYICIKTK</sequence>
<feature type="domain" description="MRH" evidence="5">
    <location>
        <begin position="39"/>
        <end position="194"/>
    </location>
</feature>
<accession>C7FZX2</accession>
<dbReference type="PROSITE" id="PS51914">
    <property type="entry name" value="MRH"/>
    <property type="match status" value="3"/>
</dbReference>
<dbReference type="GeneID" id="8616811"/>
<dbReference type="InterPro" id="IPR013783">
    <property type="entry name" value="Ig-like_fold"/>
</dbReference>
<dbReference type="Gene3D" id="2.60.40.10">
    <property type="entry name" value="Immunoglobulins"/>
    <property type="match status" value="13"/>
</dbReference>
<dbReference type="EMBL" id="AAFI02000005">
    <property type="protein sequence ID" value="EEU04144.1"/>
    <property type="molecule type" value="Genomic_DNA"/>
</dbReference>
<dbReference type="Proteomes" id="UP000002195">
    <property type="component" value="Unassembled WGS sequence"/>
</dbReference>
<evidence type="ECO:0000259" key="5">
    <source>
        <dbReference type="PROSITE" id="PS51914"/>
    </source>
</evidence>
<name>C7FZX2_DICDI</name>
<organism evidence="6 7">
    <name type="scientific">Dictyostelium discoideum</name>
    <name type="common">Social amoeba</name>
    <dbReference type="NCBI Taxonomy" id="44689"/>
    <lineage>
        <taxon>Eukaryota</taxon>
        <taxon>Amoebozoa</taxon>
        <taxon>Evosea</taxon>
        <taxon>Eumycetozoa</taxon>
        <taxon>Dictyostelia</taxon>
        <taxon>Dictyosteliales</taxon>
        <taxon>Dictyosteliaceae</taxon>
        <taxon>Dictyostelium</taxon>
    </lineage>
</organism>
<dbReference type="Pfam" id="PF01833">
    <property type="entry name" value="TIG"/>
    <property type="match status" value="14"/>
</dbReference>
<dbReference type="SUPFAM" id="SSF81296">
    <property type="entry name" value="E set domains"/>
    <property type="match status" value="16"/>
</dbReference>
<evidence type="ECO:0000256" key="4">
    <source>
        <dbReference type="SAM" id="Phobius"/>
    </source>
</evidence>
<dbReference type="InterPro" id="IPR044865">
    <property type="entry name" value="MRH_dom"/>
</dbReference>
<feature type="compositionally biased region" description="Acidic residues" evidence="3">
    <location>
        <begin position="2961"/>
        <end position="2971"/>
    </location>
</feature>
<feature type="domain" description="MRH" evidence="5">
    <location>
        <begin position="497"/>
        <end position="644"/>
    </location>
</feature>
<dbReference type="InterPro" id="IPR014756">
    <property type="entry name" value="Ig_E-set"/>
</dbReference>
<dbReference type="GlyGen" id="C7FZX2">
    <property type="glycosylation" value="3 sites"/>
</dbReference>
<comment type="caution">
    <text evidence="6">The sequence shown here is derived from an EMBL/GenBank/DDBJ whole genome shotgun (WGS) entry which is preliminary data.</text>
</comment>
<dbReference type="InterPro" id="IPR002909">
    <property type="entry name" value="IPT_dom"/>
</dbReference>
<gene>
    <name evidence="6" type="ORF">DDB_G0295757</name>
</gene>
<feature type="region of interest" description="Disordered" evidence="3">
    <location>
        <begin position="2954"/>
        <end position="2977"/>
    </location>
</feature>
<dbReference type="SUPFAM" id="SSF50911">
    <property type="entry name" value="Mannose 6-phosphate receptor domain"/>
    <property type="match status" value="4"/>
</dbReference>
<keyword evidence="1" id="KW-0732">Signal</keyword>
<dbReference type="HOGENOM" id="CLU_225476_0_0_1"/>
<dbReference type="dictyBase" id="DDB_G0295757"/>
<feature type="transmembrane region" description="Helical" evidence="4">
    <location>
        <begin position="2983"/>
        <end position="3008"/>
    </location>
</feature>
<dbReference type="SMART" id="SM00429">
    <property type="entry name" value="IPT"/>
    <property type="match status" value="4"/>
</dbReference>
<feature type="domain" description="MRH" evidence="5">
    <location>
        <begin position="338"/>
        <end position="492"/>
    </location>
</feature>
<dbReference type="PhylomeDB" id="C7FZX2"/>
<dbReference type="SMART" id="SM01404">
    <property type="entry name" value="CIMR"/>
    <property type="match status" value="1"/>
</dbReference>
<dbReference type="PANTHER" id="PTHR23361:SF19">
    <property type="entry name" value="IPT_TIG DOMAIN-CONTAINING PROTEIN-RELATED"/>
    <property type="match status" value="1"/>
</dbReference>
<feature type="transmembrane region" description="Helical" evidence="4">
    <location>
        <begin position="3020"/>
        <end position="3043"/>
    </location>
</feature>
<evidence type="ECO:0000256" key="3">
    <source>
        <dbReference type="SAM" id="MobiDB-lite"/>
    </source>
</evidence>
<dbReference type="VEuPathDB" id="AmoebaDB:DDB_G0295757"/>
<proteinExistence type="predicted"/>
<dbReference type="FunCoup" id="C7FZX2">
    <property type="interactions" value="131"/>
</dbReference>
<dbReference type="RefSeq" id="XP_002649194.1">
    <property type="nucleotide sequence ID" value="XM_002649148.1"/>
</dbReference>
<keyword evidence="2" id="KW-1015">Disulfide bond</keyword>